<comment type="function">
    <text evidence="5">Bidirectionally degrades single-stranded DNA into large acid-insoluble oligonucleotides, which are then degraded further into small acid-soluble oligonucleotides.</text>
</comment>
<dbReference type="GO" id="GO:0003676">
    <property type="term" value="F:nucleic acid binding"/>
    <property type="evidence" value="ECO:0007669"/>
    <property type="project" value="InterPro"/>
</dbReference>
<feature type="domain" description="Exonuclease VII large subunit C-terminal" evidence="7">
    <location>
        <begin position="128"/>
        <end position="332"/>
    </location>
</feature>
<dbReference type="AlphaFoldDB" id="A0A2T2XBL7"/>
<evidence type="ECO:0000256" key="3">
    <source>
        <dbReference type="ARBA" id="ARBA00022801"/>
    </source>
</evidence>
<comment type="subcellular location">
    <subcellularLocation>
        <location evidence="5 6">Cytoplasm</location>
    </subcellularLocation>
</comment>
<dbReference type="Pfam" id="PF02601">
    <property type="entry name" value="Exonuc_VII_L"/>
    <property type="match status" value="1"/>
</dbReference>
<evidence type="ECO:0000256" key="6">
    <source>
        <dbReference type="RuleBase" id="RU004355"/>
    </source>
</evidence>
<evidence type="ECO:0000259" key="7">
    <source>
        <dbReference type="Pfam" id="PF02601"/>
    </source>
</evidence>
<evidence type="ECO:0000256" key="4">
    <source>
        <dbReference type="ARBA" id="ARBA00022839"/>
    </source>
</evidence>
<dbReference type="GO" id="GO:0005737">
    <property type="term" value="C:cytoplasm"/>
    <property type="evidence" value="ECO:0007669"/>
    <property type="project" value="UniProtKB-SubCell"/>
</dbReference>
<gene>
    <name evidence="5 9" type="primary">xseA</name>
    <name evidence="9" type="ORF">C7B43_01325</name>
</gene>
<comment type="caution">
    <text evidence="9">The sequence shown here is derived from an EMBL/GenBank/DDBJ whole genome shotgun (WGS) entry which is preliminary data.</text>
</comment>
<comment type="subunit">
    <text evidence="5">Heterooligomer composed of large and small subunits.</text>
</comment>
<dbReference type="GO" id="GO:0006308">
    <property type="term" value="P:DNA catabolic process"/>
    <property type="evidence" value="ECO:0007669"/>
    <property type="project" value="UniProtKB-UniRule"/>
</dbReference>
<comment type="catalytic activity">
    <reaction evidence="5 6">
        <text>Exonucleolytic cleavage in either 5'- to 3'- or 3'- to 5'-direction to yield nucleoside 5'-phosphates.</text>
        <dbReference type="EC" id="3.1.11.6"/>
    </reaction>
</comment>
<dbReference type="GO" id="GO:0009318">
    <property type="term" value="C:exodeoxyribonuclease VII complex"/>
    <property type="evidence" value="ECO:0007669"/>
    <property type="project" value="UniProtKB-UniRule"/>
</dbReference>
<evidence type="ECO:0000313" key="10">
    <source>
        <dbReference type="Proteomes" id="UP000242699"/>
    </source>
</evidence>
<protein>
    <recommendedName>
        <fullName evidence="5">Exodeoxyribonuclease 7 large subunit</fullName>
        <ecNumber evidence="5">3.1.11.6</ecNumber>
    </recommendedName>
    <alternativeName>
        <fullName evidence="5">Exodeoxyribonuclease VII large subunit</fullName>
        <shortName evidence="5">Exonuclease VII large subunit</shortName>
    </alternativeName>
</protein>
<dbReference type="Proteomes" id="UP000242699">
    <property type="component" value="Unassembled WGS sequence"/>
</dbReference>
<name>A0A2T2XBL7_9FIRM</name>
<dbReference type="HAMAP" id="MF_00378">
    <property type="entry name" value="Exonuc_7_L"/>
    <property type="match status" value="1"/>
</dbReference>
<keyword evidence="3 5" id="KW-0378">Hydrolase</keyword>
<dbReference type="CDD" id="cd04489">
    <property type="entry name" value="ExoVII_LU_OBF"/>
    <property type="match status" value="1"/>
</dbReference>
<dbReference type="EMBL" id="PXYT01000001">
    <property type="protein sequence ID" value="PSR31889.1"/>
    <property type="molecule type" value="Genomic_DNA"/>
</dbReference>
<accession>A0A2T2XBL7</accession>
<feature type="domain" description="OB-fold nucleic acid binding" evidence="8">
    <location>
        <begin position="6"/>
        <end position="100"/>
    </location>
</feature>
<evidence type="ECO:0000256" key="1">
    <source>
        <dbReference type="ARBA" id="ARBA00022490"/>
    </source>
</evidence>
<keyword evidence="4 5" id="KW-0269">Exonuclease</keyword>
<evidence type="ECO:0000256" key="2">
    <source>
        <dbReference type="ARBA" id="ARBA00022722"/>
    </source>
</evidence>
<evidence type="ECO:0000259" key="8">
    <source>
        <dbReference type="Pfam" id="PF13742"/>
    </source>
</evidence>
<dbReference type="PANTHER" id="PTHR30008">
    <property type="entry name" value="EXODEOXYRIBONUCLEASE 7 LARGE SUBUNIT"/>
    <property type="match status" value="1"/>
</dbReference>
<keyword evidence="1 5" id="KW-0963">Cytoplasm</keyword>
<evidence type="ECO:0000313" key="9">
    <source>
        <dbReference type="EMBL" id="PSR31889.1"/>
    </source>
</evidence>
<comment type="similarity">
    <text evidence="5 6">Belongs to the XseA family.</text>
</comment>
<evidence type="ECO:0000256" key="5">
    <source>
        <dbReference type="HAMAP-Rule" id="MF_00378"/>
    </source>
</evidence>
<proteinExistence type="inferred from homology"/>
<organism evidence="9 10">
    <name type="scientific">Sulfobacillus benefaciens</name>
    <dbReference type="NCBI Taxonomy" id="453960"/>
    <lineage>
        <taxon>Bacteria</taxon>
        <taxon>Bacillati</taxon>
        <taxon>Bacillota</taxon>
        <taxon>Clostridia</taxon>
        <taxon>Eubacteriales</taxon>
        <taxon>Clostridiales Family XVII. Incertae Sedis</taxon>
        <taxon>Sulfobacillus</taxon>
    </lineage>
</organism>
<dbReference type="InterPro" id="IPR020579">
    <property type="entry name" value="Exonuc_VII_lsu_C"/>
</dbReference>
<dbReference type="Pfam" id="PF13742">
    <property type="entry name" value="tRNA_anti_2"/>
    <property type="match status" value="1"/>
</dbReference>
<dbReference type="GO" id="GO:0008855">
    <property type="term" value="F:exodeoxyribonuclease VII activity"/>
    <property type="evidence" value="ECO:0007669"/>
    <property type="project" value="UniProtKB-UniRule"/>
</dbReference>
<dbReference type="PANTHER" id="PTHR30008:SF0">
    <property type="entry name" value="EXODEOXYRIBONUCLEASE 7 LARGE SUBUNIT"/>
    <property type="match status" value="1"/>
</dbReference>
<dbReference type="InterPro" id="IPR025824">
    <property type="entry name" value="OB-fold_nuc-bd_dom"/>
</dbReference>
<dbReference type="InterPro" id="IPR003753">
    <property type="entry name" value="Exonuc_VII_L"/>
</dbReference>
<dbReference type="NCBIfam" id="TIGR00237">
    <property type="entry name" value="xseA"/>
    <property type="match status" value="1"/>
</dbReference>
<sequence>MNEGSISVHELVQGIRQLVESVPQWQRLWVRGELSGVKHHSSGHWYFVLKDELAQIRGVMFRRDAASLAKPLTDGMSVLVYGRIGVFERDGQTQLYASIIQDVGAGIQFQKLEALKNKLYEEGLFSRPKRAIPSLPRSIGVITSGTGAARYDIENVASRRFPGMPLKLFPVLVQGADAPRAIVDALEQAFQENISVLIIGRGGGSKEDLMAFNDEQVVRTVARSPVPVISAVGHEIDTTLVDLVADFRAPTPSAAAEVAVPEKARIIAWLDQLDQRLNAAMKRRLEWERTRVEGWTGHGILANGTRLVQSRRELLDRLDERMDRAWERMVQSWHLNLERLGASLAAMNPSAVLIRGYTYVLDEDGHSVSREDVRQGHRYEVHWYNGSCWMRSETSGEEENT</sequence>
<keyword evidence="2 5" id="KW-0540">Nuclease</keyword>
<reference evidence="9 10" key="1">
    <citation type="journal article" date="2014" name="BMC Genomics">
        <title>Comparison of environmental and isolate Sulfobacillus genomes reveals diverse carbon, sulfur, nitrogen, and hydrogen metabolisms.</title>
        <authorList>
            <person name="Justice N.B."/>
            <person name="Norman A."/>
            <person name="Brown C.T."/>
            <person name="Singh A."/>
            <person name="Thomas B.C."/>
            <person name="Banfield J.F."/>
        </authorList>
    </citation>
    <scope>NUCLEOTIDE SEQUENCE [LARGE SCALE GENOMIC DNA]</scope>
    <source>
        <strain evidence="9">AMDSBA1</strain>
    </source>
</reference>
<dbReference type="EC" id="3.1.11.6" evidence="5"/>